<organism evidence="2 3">
    <name type="scientific">Microbotryum silenes-dioicae</name>
    <dbReference type="NCBI Taxonomy" id="796604"/>
    <lineage>
        <taxon>Eukaryota</taxon>
        <taxon>Fungi</taxon>
        <taxon>Dikarya</taxon>
        <taxon>Basidiomycota</taxon>
        <taxon>Pucciniomycotina</taxon>
        <taxon>Microbotryomycetes</taxon>
        <taxon>Microbotryales</taxon>
        <taxon>Microbotryaceae</taxon>
        <taxon>Microbotryum</taxon>
    </lineage>
</organism>
<feature type="chain" id="PRO_5016116425" evidence="1">
    <location>
        <begin position="24"/>
        <end position="103"/>
    </location>
</feature>
<dbReference type="AlphaFoldDB" id="A0A2X0LXW0"/>
<dbReference type="EMBL" id="FQNC01000015">
    <property type="protein sequence ID" value="SGY17961.1"/>
    <property type="molecule type" value="Genomic_DNA"/>
</dbReference>
<keyword evidence="1" id="KW-0732">Signal</keyword>
<reference evidence="2 3" key="1">
    <citation type="submission" date="2016-11" db="EMBL/GenBank/DDBJ databases">
        <authorList>
            <person name="Jaros S."/>
            <person name="Januszkiewicz K."/>
            <person name="Wedrychowicz H."/>
        </authorList>
    </citation>
    <scope>NUCLEOTIDE SEQUENCE [LARGE SCALE GENOMIC DNA]</scope>
</reference>
<evidence type="ECO:0000313" key="3">
    <source>
        <dbReference type="Proteomes" id="UP000249464"/>
    </source>
</evidence>
<proteinExistence type="predicted"/>
<evidence type="ECO:0000256" key="1">
    <source>
        <dbReference type="SAM" id="SignalP"/>
    </source>
</evidence>
<name>A0A2X0LXW0_9BASI</name>
<protein>
    <submittedName>
        <fullName evidence="2">BQ5605_C015g07937 protein</fullName>
    </submittedName>
</protein>
<accession>A0A2X0LXW0</accession>
<sequence length="103" mass="11254">MWKPRFGWCLLVFVLSSLGRTRSQLVLLVLLPHSIDYITCGLSLCYSLAACSACSAECRRFAHLRSLAGFADESDARRPCLADAALVHSEAHLIVHAPPSCIP</sequence>
<evidence type="ECO:0000313" key="2">
    <source>
        <dbReference type="EMBL" id="SGY17961.1"/>
    </source>
</evidence>
<keyword evidence="3" id="KW-1185">Reference proteome</keyword>
<gene>
    <name evidence="2" type="primary">BQ5605_C015g07937</name>
    <name evidence="2" type="ORF">BQ5605_C015G07937</name>
</gene>
<dbReference type="Proteomes" id="UP000249464">
    <property type="component" value="Unassembled WGS sequence"/>
</dbReference>
<feature type="signal peptide" evidence="1">
    <location>
        <begin position="1"/>
        <end position="23"/>
    </location>
</feature>